<feature type="region of interest" description="Disordered" evidence="1">
    <location>
        <begin position="555"/>
        <end position="579"/>
    </location>
</feature>
<dbReference type="EMBL" id="ML977320">
    <property type="protein sequence ID" value="KAF2116571.1"/>
    <property type="molecule type" value="Genomic_DNA"/>
</dbReference>
<evidence type="ECO:0000313" key="3">
    <source>
        <dbReference type="Proteomes" id="UP000799770"/>
    </source>
</evidence>
<reference evidence="2" key="1">
    <citation type="journal article" date="2020" name="Stud. Mycol.">
        <title>101 Dothideomycetes genomes: a test case for predicting lifestyles and emergence of pathogens.</title>
        <authorList>
            <person name="Haridas S."/>
            <person name="Albert R."/>
            <person name="Binder M."/>
            <person name="Bloem J."/>
            <person name="Labutti K."/>
            <person name="Salamov A."/>
            <person name="Andreopoulos B."/>
            <person name="Baker S."/>
            <person name="Barry K."/>
            <person name="Bills G."/>
            <person name="Bluhm B."/>
            <person name="Cannon C."/>
            <person name="Castanera R."/>
            <person name="Culley D."/>
            <person name="Daum C."/>
            <person name="Ezra D."/>
            <person name="Gonzalez J."/>
            <person name="Henrissat B."/>
            <person name="Kuo A."/>
            <person name="Liang C."/>
            <person name="Lipzen A."/>
            <person name="Lutzoni F."/>
            <person name="Magnuson J."/>
            <person name="Mondo S."/>
            <person name="Nolan M."/>
            <person name="Ohm R."/>
            <person name="Pangilinan J."/>
            <person name="Park H.-J."/>
            <person name="Ramirez L."/>
            <person name="Alfaro M."/>
            <person name="Sun H."/>
            <person name="Tritt A."/>
            <person name="Yoshinaga Y."/>
            <person name="Zwiers L.-H."/>
            <person name="Turgeon B."/>
            <person name="Goodwin S."/>
            <person name="Spatafora J."/>
            <person name="Crous P."/>
            <person name="Grigoriev I."/>
        </authorList>
    </citation>
    <scope>NUCLEOTIDE SEQUENCE</scope>
    <source>
        <strain evidence="2">CBS 627.86</strain>
    </source>
</reference>
<protein>
    <submittedName>
        <fullName evidence="2">Uncharacterized protein</fullName>
    </submittedName>
</protein>
<sequence>MGGAEMVTGGTGGSNETQKRSDLQRRLSRRHELTISKKLRVSAFDAVPSSMRPPTAKGLSFEILAKMSDLAVEVPDVGSFKKALEDARRRRMPGPMIRSYLAVEDVDMALRLLLGEDAKVELLPSPPTKPKQRRRGTVRPSFEAVDFHEETLKERPSKTRAYLNIAGYVKELKPTRRPSGGLRAPQAIPSGRVKGGRGSSKLKRDIDHDVGGLLSLEQRSIEQEVVKTPDKGQVLPSERSKRKSEPESLTATPRRPLTGVKRSRRTHVKRPVVHSSSSEERSTSDPIDADVDADEDDIDVDGSSSPPCLTSRGGSTAMRRSERNQKGVSDGQRQSLQTEHGFFFRMPHDQHYKTLNPRILENPLDITTFEGLQYPVEVRNPDSKGEFYEMHNEDDLREHIEWLKAREEPSPNYNNEDSQPLLTGSHPTIHPLKARLEDNVQTLLDSMLFVYADAKREAQRTQDVSSTDTKSDQLQLLSDQFNRTVKAAKQDYEDGLKALWVLPLTAIDAEQEKEGYVHSLLGLVSSPESETGLLQYDGANDMEKDYSMNVEEQIASESERSLQAQETVPSDASFVGWGS</sequence>
<dbReference type="Proteomes" id="UP000799770">
    <property type="component" value="Unassembled WGS sequence"/>
</dbReference>
<keyword evidence="3" id="KW-1185">Reference proteome</keyword>
<gene>
    <name evidence="2" type="ORF">BDV96DRAFT_28851</name>
</gene>
<evidence type="ECO:0000256" key="1">
    <source>
        <dbReference type="SAM" id="MobiDB-lite"/>
    </source>
</evidence>
<name>A0A6A5ZDQ8_9PLEO</name>
<feature type="compositionally biased region" description="Acidic residues" evidence="1">
    <location>
        <begin position="287"/>
        <end position="300"/>
    </location>
</feature>
<feature type="compositionally biased region" description="Basic residues" evidence="1">
    <location>
        <begin position="261"/>
        <end position="272"/>
    </location>
</feature>
<feature type="compositionally biased region" description="Gly residues" evidence="1">
    <location>
        <begin position="1"/>
        <end position="13"/>
    </location>
</feature>
<proteinExistence type="predicted"/>
<organism evidence="2 3">
    <name type="scientific">Lophiotrema nucula</name>
    <dbReference type="NCBI Taxonomy" id="690887"/>
    <lineage>
        <taxon>Eukaryota</taxon>
        <taxon>Fungi</taxon>
        <taxon>Dikarya</taxon>
        <taxon>Ascomycota</taxon>
        <taxon>Pezizomycotina</taxon>
        <taxon>Dothideomycetes</taxon>
        <taxon>Pleosporomycetidae</taxon>
        <taxon>Pleosporales</taxon>
        <taxon>Lophiotremataceae</taxon>
        <taxon>Lophiotrema</taxon>
    </lineage>
</organism>
<feature type="region of interest" description="Disordered" evidence="1">
    <location>
        <begin position="174"/>
        <end position="206"/>
    </location>
</feature>
<evidence type="ECO:0000313" key="2">
    <source>
        <dbReference type="EMBL" id="KAF2116571.1"/>
    </source>
</evidence>
<feature type="compositionally biased region" description="Basic and acidic residues" evidence="1">
    <location>
        <begin position="17"/>
        <end position="29"/>
    </location>
</feature>
<feature type="compositionally biased region" description="Polar residues" evidence="1">
    <location>
        <begin position="561"/>
        <end position="570"/>
    </location>
</feature>
<dbReference type="OrthoDB" id="10685342at2759"/>
<feature type="region of interest" description="Disordered" evidence="1">
    <location>
        <begin position="221"/>
        <end position="334"/>
    </location>
</feature>
<dbReference type="AlphaFoldDB" id="A0A6A5ZDQ8"/>
<feature type="compositionally biased region" description="Basic and acidic residues" evidence="1">
    <location>
        <begin position="221"/>
        <end position="230"/>
    </location>
</feature>
<feature type="compositionally biased region" description="Polar residues" evidence="1">
    <location>
        <begin position="302"/>
        <end position="314"/>
    </location>
</feature>
<accession>A0A6A5ZDQ8</accession>
<feature type="region of interest" description="Disordered" evidence="1">
    <location>
        <begin position="1"/>
        <end position="29"/>
    </location>
</feature>